<dbReference type="InterPro" id="IPR001849">
    <property type="entry name" value="PH_domain"/>
</dbReference>
<keyword evidence="1" id="KW-0175">Coiled coil</keyword>
<dbReference type="InterPro" id="IPR057971">
    <property type="entry name" value="PKHA4-7_TBCA"/>
</dbReference>
<feature type="compositionally biased region" description="Basic and acidic residues" evidence="2">
    <location>
        <begin position="78"/>
        <end position="89"/>
    </location>
</feature>
<evidence type="ECO:0000259" key="4">
    <source>
        <dbReference type="PROSITE" id="PS50003"/>
    </source>
</evidence>
<evidence type="ECO:0000256" key="1">
    <source>
        <dbReference type="SAM" id="Coils"/>
    </source>
</evidence>
<dbReference type="Pfam" id="PF00169">
    <property type="entry name" value="PH"/>
    <property type="match status" value="1"/>
</dbReference>
<dbReference type="PANTHER" id="PTHR12752:SF5">
    <property type="entry name" value="PLECKSTRIN HOMOLOGY DOMAIN-CONTAINING FAMILY A MEMBER 6"/>
    <property type="match status" value="1"/>
</dbReference>
<accession>A0AA47MR24</accession>
<feature type="region of interest" description="Disordered" evidence="2">
    <location>
        <begin position="1233"/>
        <end position="1252"/>
    </location>
</feature>
<feature type="region of interest" description="Disordered" evidence="2">
    <location>
        <begin position="837"/>
        <end position="880"/>
    </location>
</feature>
<feature type="transmembrane region" description="Helical" evidence="3">
    <location>
        <begin position="386"/>
        <end position="413"/>
    </location>
</feature>
<keyword evidence="3" id="KW-0472">Membrane</keyword>
<dbReference type="CDD" id="cd13248">
    <property type="entry name" value="PH_PEPP1_2_3"/>
    <property type="match status" value="1"/>
</dbReference>
<dbReference type="SMART" id="SM00233">
    <property type="entry name" value="PH"/>
    <property type="match status" value="1"/>
</dbReference>
<dbReference type="EMBL" id="JAOPHQ010003128">
    <property type="protein sequence ID" value="KAK0144596.1"/>
    <property type="molecule type" value="Genomic_DNA"/>
</dbReference>
<feature type="region of interest" description="Disordered" evidence="2">
    <location>
        <begin position="1110"/>
        <end position="1163"/>
    </location>
</feature>
<keyword evidence="3" id="KW-1133">Transmembrane helix</keyword>
<feature type="compositionally biased region" description="Basic and acidic residues" evidence="2">
    <location>
        <begin position="580"/>
        <end position="600"/>
    </location>
</feature>
<feature type="region of interest" description="Disordered" evidence="2">
    <location>
        <begin position="303"/>
        <end position="336"/>
    </location>
</feature>
<feature type="compositionally biased region" description="Basic and acidic residues" evidence="2">
    <location>
        <begin position="1329"/>
        <end position="1342"/>
    </location>
</feature>
<evidence type="ECO:0000313" key="5">
    <source>
        <dbReference type="EMBL" id="KAK0144596.1"/>
    </source>
</evidence>
<comment type="caution">
    <text evidence="5">The sequence shown here is derived from an EMBL/GenBank/DDBJ whole genome shotgun (WGS) entry which is preliminary data.</text>
</comment>
<feature type="compositionally biased region" description="Basic and acidic residues" evidence="2">
    <location>
        <begin position="1288"/>
        <end position="1297"/>
    </location>
</feature>
<feature type="compositionally biased region" description="Polar residues" evidence="2">
    <location>
        <begin position="508"/>
        <end position="526"/>
    </location>
</feature>
<feature type="region of interest" description="Disordered" evidence="2">
    <location>
        <begin position="1284"/>
        <end position="1399"/>
    </location>
</feature>
<feature type="compositionally biased region" description="Low complexity" evidence="2">
    <location>
        <begin position="840"/>
        <end position="863"/>
    </location>
</feature>
<dbReference type="Pfam" id="PF25541">
    <property type="entry name" value="TBCA_PH"/>
    <property type="match status" value="1"/>
</dbReference>
<dbReference type="Gene3D" id="2.30.29.30">
    <property type="entry name" value="Pleckstrin-homology domain (PH domain)/Phosphotyrosine-binding domain (PTB)"/>
    <property type="match status" value="1"/>
</dbReference>
<dbReference type="SUPFAM" id="SSF50729">
    <property type="entry name" value="PH domain-like"/>
    <property type="match status" value="1"/>
</dbReference>
<sequence length="1581" mass="175839">MEMYERHANTVTGLLCHLEEKIDGAVDVYSEKMDEVVDVYSEKIDEAVDVYIRPPAFQPSPSTLGEALLATGKGFSEGGKERRGEEKRKTQNSAKEGSQDLGLTSHPKTVLFNAPGQSPPSLSWGIGETPVLGLLHLYQHHQGWTRPALLSFQRNQQCKAGSHGLQLKRNHDNLTLGHLRQGVPIRTRIPGSNAGHGGVFCNPLQGPERSIGGRILFFCGSLCYCSVYPVQRMTGPVEDVEVPCGQKGEGMRDILVEDNQHDPNGPAGHAVSHIQLEEPKPIHTYLLSWDLDMNGKVGGRAAGTTTNVNDSNSNKANMVSDMSPEAQPNARNSRTTRKAAMFGKRSNSMRRNPKAEVTKQGWLYKQASSGVKQWNKRWFVLADRCLFYYKGLISFLSSSVLSSTFLCFLFFLFCNEKEDTVLGSLPLLSFWVGAVQVSDNVTRRFSFKVWQARAEGEGEEEWGQEEGDVKVPLVFCVQAEHAGTRTYYFSADSHQEQEEWIRAMGDASQVNAQPAQRTSSESSTPATHADSMVTKAPEAHPQTQHTTQSLDSGHSDADLPPHPKVNGTDTAGTPSPSTPHSDREVRMSNMRRDGGGRGEEDGGGENNNGLSRSRGPGPGSSHPTSHPRLIQQSNGWSHNGPPPNGLSQPHTTRPPVPRAHGNGHRPPQGPGGDGLSRPAPRDPREQQENAVLRRGFMPRTDPERLAQRKSSMTQLQRWVNQRRVPYEDLNSPTRYYTVDRGVSADRYGVYTGVGPQYADEYPPLYPPGVRPDSICSVSAVGGVYDRRWTPEAKRRPMRDASLAAHYGPQMIRDPWGPQYYGGGEPMDSMGASMKRLSIQPRSRSVPRSPSSSSGGPYSPGPHSFVSPARSPSTCFDRGNSGRMREDVIYADPSVYRLRRSLSSPKYDYPGDRRSLNQGLYYYNNYPASPSIHSKMEEILDLQLQRNLEYLDQQGPPFHDVYSRDLHPTLKLNEIETSKLLGRLCEQNRILKDQEAVVHRLRMEKDSLEGALVATHQEMELYHNQPLVMDKLQYKKESLQNQLINIRGELSQASSSLTTLRMEFEALEDEANAIHGDLWEQLNAGGQSELVHRHIQKEFWRVQDVLEGLHKSNSSRGTDTSKHRAASGASCSFSTTSPASPMSSVNLTSPLRPFSPVPASQPSPTKHCGPEGVCSIVSGFHSTKSFPLVLAVLHTAWLFTPYSLFTALSLPSYYHLRLPPIPFLFSSALSTRSPSIQEIGPPRPPLPKSYCPLESSPTFPPSVPPLPFDSAAWLRSLGLDANYLDEEDSHNRKPKYGERTSSNEVQDLDEEQERQSGVNKVGIVPPRTKSPTDDSESHQEGVYRRNRKASNGISRERPKSAVFPTEMRSKMTAEEQMERLRRNQSNSVRDKRRSLNLAGQPAGSYRVVRRRLTAHEVDIKDLEAAVRGEGLESPREEIARLRRIQIEPDHYDLDISRELMTPEKVLIPERYLDIEDNAPLSPEEQMEKQKKVERIKTLIAKSSLQNVVPLLDGPVEGGGQGNSEQQLQEQEKRIEISCALAAEASRRSRLLSGEPSASQVPPPPLHDWPLPHLLLIFPTPPT</sequence>
<dbReference type="PROSITE" id="PS50003">
    <property type="entry name" value="PH_DOMAIN"/>
    <property type="match status" value="1"/>
</dbReference>
<gene>
    <name evidence="5" type="primary">Plekha6_0</name>
    <name evidence="5" type="ORF">N1851_017049</name>
</gene>
<feature type="compositionally biased region" description="Polar residues" evidence="2">
    <location>
        <begin position="303"/>
        <end position="317"/>
    </location>
</feature>
<keyword evidence="3" id="KW-0812">Transmembrane</keyword>
<feature type="compositionally biased region" description="Basic and acidic residues" evidence="2">
    <location>
        <begin position="1366"/>
        <end position="1380"/>
    </location>
</feature>
<keyword evidence="6" id="KW-1185">Reference proteome</keyword>
<feature type="compositionally biased region" description="Polar residues" evidence="2">
    <location>
        <begin position="567"/>
        <end position="579"/>
    </location>
</feature>
<dbReference type="Proteomes" id="UP001174136">
    <property type="component" value="Unassembled WGS sequence"/>
</dbReference>
<proteinExistence type="predicted"/>
<name>A0AA47MR24_MERPO</name>
<organism evidence="5 6">
    <name type="scientific">Merluccius polli</name>
    <name type="common">Benguela hake</name>
    <name type="synonym">Merluccius cadenati</name>
    <dbReference type="NCBI Taxonomy" id="89951"/>
    <lineage>
        <taxon>Eukaryota</taxon>
        <taxon>Metazoa</taxon>
        <taxon>Chordata</taxon>
        <taxon>Craniata</taxon>
        <taxon>Vertebrata</taxon>
        <taxon>Euteleostomi</taxon>
        <taxon>Actinopterygii</taxon>
        <taxon>Neopterygii</taxon>
        <taxon>Teleostei</taxon>
        <taxon>Neoteleostei</taxon>
        <taxon>Acanthomorphata</taxon>
        <taxon>Zeiogadaria</taxon>
        <taxon>Gadariae</taxon>
        <taxon>Gadiformes</taxon>
        <taxon>Gadoidei</taxon>
        <taxon>Merlucciidae</taxon>
        <taxon>Merluccius</taxon>
    </lineage>
</organism>
<feature type="coiled-coil region" evidence="1">
    <location>
        <begin position="990"/>
        <end position="1069"/>
    </location>
</feature>
<feature type="region of interest" description="Disordered" evidence="2">
    <location>
        <begin position="507"/>
        <end position="712"/>
    </location>
</feature>
<evidence type="ECO:0000256" key="3">
    <source>
        <dbReference type="SAM" id="Phobius"/>
    </source>
</evidence>
<feature type="compositionally biased region" description="Polar residues" evidence="2">
    <location>
        <begin position="1128"/>
        <end position="1148"/>
    </location>
</feature>
<dbReference type="InterPro" id="IPR040392">
    <property type="entry name" value="PKHA4-7_PH"/>
</dbReference>
<feature type="region of interest" description="Disordered" evidence="2">
    <location>
        <begin position="72"/>
        <end position="110"/>
    </location>
</feature>
<reference evidence="5" key="1">
    <citation type="journal article" date="2023" name="Front. Mar. Sci.">
        <title>A new Merluccius polli reference genome to investigate the effects of global change in West African waters.</title>
        <authorList>
            <person name="Mateo J.L."/>
            <person name="Blanco-Fernandez C."/>
            <person name="Garcia-Vazquez E."/>
            <person name="Machado-Schiaffino G."/>
        </authorList>
    </citation>
    <scope>NUCLEOTIDE SEQUENCE</scope>
    <source>
        <strain evidence="5">C29</strain>
        <tissue evidence="5">Fin</tissue>
    </source>
</reference>
<protein>
    <submittedName>
        <fullName evidence="5">Pleckstrin y domain-containing family A member 6</fullName>
    </submittedName>
</protein>
<evidence type="ECO:0000313" key="6">
    <source>
        <dbReference type="Proteomes" id="UP001174136"/>
    </source>
</evidence>
<feature type="domain" description="PH" evidence="4">
    <location>
        <begin position="356"/>
        <end position="509"/>
    </location>
</feature>
<dbReference type="PANTHER" id="PTHR12752">
    <property type="entry name" value="PHOSPHOINOSITOL 3-PHOSPHATE-BINDING PROTEIN"/>
    <property type="match status" value="1"/>
</dbReference>
<feature type="compositionally biased region" description="Low complexity" evidence="2">
    <location>
        <begin position="607"/>
        <end position="628"/>
    </location>
</feature>
<dbReference type="InterPro" id="IPR011993">
    <property type="entry name" value="PH-like_dom_sf"/>
</dbReference>
<feature type="compositionally biased region" description="Polar residues" evidence="2">
    <location>
        <begin position="541"/>
        <end position="552"/>
    </location>
</feature>
<evidence type="ECO:0000256" key="2">
    <source>
        <dbReference type="SAM" id="MobiDB-lite"/>
    </source>
</evidence>